<reference evidence="3" key="1">
    <citation type="journal article" date="2019" name="Int. J. Syst. Evol. Microbiol.">
        <title>The Global Catalogue of Microorganisms (GCM) 10K type strain sequencing project: providing services to taxonomists for standard genome sequencing and annotation.</title>
        <authorList>
            <consortium name="The Broad Institute Genomics Platform"/>
            <consortium name="The Broad Institute Genome Sequencing Center for Infectious Disease"/>
            <person name="Wu L."/>
            <person name="Ma J."/>
        </authorList>
    </citation>
    <scope>NUCLEOTIDE SEQUENCE [LARGE SCALE GENOMIC DNA]</scope>
    <source>
        <strain evidence="3">CCUG 37865</strain>
    </source>
</reference>
<comment type="caution">
    <text evidence="2">The sequence shown here is derived from an EMBL/GenBank/DDBJ whole genome shotgun (WGS) entry which is preliminary data.</text>
</comment>
<keyword evidence="1" id="KW-0732">Signal</keyword>
<evidence type="ECO:0000313" key="3">
    <source>
        <dbReference type="Proteomes" id="UP001595882"/>
    </source>
</evidence>
<proteinExistence type="predicted"/>
<dbReference type="EMBL" id="JBHSDT010000004">
    <property type="protein sequence ID" value="MFC4403409.1"/>
    <property type="molecule type" value="Genomic_DNA"/>
</dbReference>
<feature type="chain" id="PRO_5045416942" evidence="1">
    <location>
        <begin position="24"/>
        <end position="606"/>
    </location>
</feature>
<organism evidence="2 3">
    <name type="scientific">Gracilibacillus xinjiangensis</name>
    <dbReference type="NCBI Taxonomy" id="1193282"/>
    <lineage>
        <taxon>Bacteria</taxon>
        <taxon>Bacillati</taxon>
        <taxon>Bacillota</taxon>
        <taxon>Bacilli</taxon>
        <taxon>Bacillales</taxon>
        <taxon>Bacillaceae</taxon>
        <taxon>Gracilibacillus</taxon>
    </lineage>
</organism>
<dbReference type="Proteomes" id="UP001595882">
    <property type="component" value="Unassembled WGS sequence"/>
</dbReference>
<feature type="signal peptide" evidence="1">
    <location>
        <begin position="1"/>
        <end position="23"/>
    </location>
</feature>
<dbReference type="RefSeq" id="WP_390251901.1">
    <property type="nucleotide sequence ID" value="NZ_JBHSDT010000004.1"/>
</dbReference>
<protein>
    <submittedName>
        <fullName evidence="2">YhgE/Pip domain-containing protein</fullName>
    </submittedName>
</protein>
<evidence type="ECO:0000313" key="2">
    <source>
        <dbReference type="EMBL" id="MFC4403409.1"/>
    </source>
</evidence>
<name>A0ABV8WWU3_9BACI</name>
<dbReference type="InterPro" id="IPR023908">
    <property type="entry name" value="xxxLxxG_rpt"/>
</dbReference>
<sequence length="606" mass="65794">MRWKNIFLLLLTLVLVLPSFVNAASNEDEVEASSGDESSGEYESKDEVVYATLSATGEEQALYVVNRFDISKAGQIIDNGPYTTVKNLTDLTEIEQTDQEVVFHADEGEYYYQGNLGNRSLPWDISIVYTLDGQTIKPEDMLGKDGALEIVITTTENKNANTVFYQNYLLQVSLTLDPSVYNNISAPEGTIANAGKNKQVTFTVMPEKDGNLTLSADVTDFELNGIEINAVPSSMSIDTPDVDEMTGEMETLSDAVAEINSGVSQLEDGIAELNTGIANLADGSQKYNNGIEEINQSSTELVNASLSIQEALTLMNQSLQGETEEIDLSQLTQLPKGLTQIGNGLNETAAGLSTLHENYVNAFHALDQAIEALPASGVNQEQINALYNSGANSNVVDKLVETYKAAVTVKETYRNVKEAFNAIDGTLNQVNGTLTEMSSSLKTIATNLSYSLETMDVTDSLGQLQDGIASLSTNYQEFHNGLVSYTNGVSQLANNYSGINSGIAELSNGAGELSIGAGELQNGTSELADATSEMPDEIQSEVDKMIEEFDKSNFDPVSFVSDKNEKVETVQFVIKTESIVEQEEVEPVEEEEEEKGFWSKLIELFS</sequence>
<dbReference type="SUPFAM" id="SSF58104">
    <property type="entry name" value="Methyl-accepting chemotaxis protein (MCP) signaling domain"/>
    <property type="match status" value="2"/>
</dbReference>
<dbReference type="Gene3D" id="1.10.287.950">
    <property type="entry name" value="Methyl-accepting chemotaxis protein"/>
    <property type="match status" value="2"/>
</dbReference>
<gene>
    <name evidence="2" type="ORF">ACFOY7_09985</name>
</gene>
<evidence type="ECO:0000256" key="1">
    <source>
        <dbReference type="SAM" id="SignalP"/>
    </source>
</evidence>
<dbReference type="NCBIfam" id="TIGR03057">
    <property type="entry name" value="xxxLxxG_by_4"/>
    <property type="match status" value="2"/>
</dbReference>
<accession>A0ABV8WWU3</accession>
<keyword evidence="3" id="KW-1185">Reference proteome</keyword>